<dbReference type="PROSITE" id="PS51257">
    <property type="entry name" value="PROKAR_LIPOPROTEIN"/>
    <property type="match status" value="1"/>
</dbReference>
<dbReference type="EMBL" id="LLXZ01000024">
    <property type="protein sequence ID" value="KRR13565.1"/>
    <property type="molecule type" value="Genomic_DNA"/>
</dbReference>
<evidence type="ECO:0000256" key="2">
    <source>
        <dbReference type="ARBA" id="ARBA00023315"/>
    </source>
</evidence>
<dbReference type="STRING" id="280332.CQ12_37800"/>
<protein>
    <submittedName>
        <fullName evidence="4">Acetyltransferase</fullName>
    </submittedName>
</protein>
<dbReference type="Gene3D" id="3.40.630.30">
    <property type="match status" value="1"/>
</dbReference>
<sequence>MTAPVTKTVPALAIADITDADVATVIALWQACGLTRPWNDPASDIALARRGPHSTVLIGRDGGAIVATAMVGHDGHRGWVYYVATDPDRRAKGYGRAIMNAAEDWLRAAGVPKLQLLVRPENSGVAAFYQSIGFGEQKILFFSKWLDGREPPR</sequence>
<name>A0A0R3M771_9BRAD</name>
<dbReference type="GO" id="GO:0016747">
    <property type="term" value="F:acyltransferase activity, transferring groups other than amino-acyl groups"/>
    <property type="evidence" value="ECO:0007669"/>
    <property type="project" value="InterPro"/>
</dbReference>
<dbReference type="PROSITE" id="PS51186">
    <property type="entry name" value="GNAT"/>
    <property type="match status" value="1"/>
</dbReference>
<keyword evidence="2" id="KW-0012">Acyltransferase</keyword>
<dbReference type="NCBIfam" id="NF002959">
    <property type="entry name" value="PRK03624.1"/>
    <property type="match status" value="1"/>
</dbReference>
<feature type="domain" description="N-acetyltransferase" evidence="3">
    <location>
        <begin position="12"/>
        <end position="152"/>
    </location>
</feature>
<evidence type="ECO:0000256" key="1">
    <source>
        <dbReference type="ARBA" id="ARBA00022679"/>
    </source>
</evidence>
<proteinExistence type="predicted"/>
<dbReference type="AlphaFoldDB" id="A0A0R3M771"/>
<keyword evidence="1 4" id="KW-0808">Transferase</keyword>
<evidence type="ECO:0000313" key="5">
    <source>
        <dbReference type="Proteomes" id="UP000050863"/>
    </source>
</evidence>
<dbReference type="CDD" id="cd04301">
    <property type="entry name" value="NAT_SF"/>
    <property type="match status" value="1"/>
</dbReference>
<dbReference type="PANTHER" id="PTHR43877:SF2">
    <property type="entry name" value="AMINOALKYLPHOSPHONATE N-ACETYLTRANSFERASE-RELATED"/>
    <property type="match status" value="1"/>
</dbReference>
<dbReference type="Proteomes" id="UP000050863">
    <property type="component" value="Unassembled WGS sequence"/>
</dbReference>
<dbReference type="OrthoDB" id="1821130at2"/>
<dbReference type="InterPro" id="IPR016181">
    <property type="entry name" value="Acyl_CoA_acyltransferase"/>
</dbReference>
<dbReference type="Pfam" id="PF00583">
    <property type="entry name" value="Acetyltransf_1"/>
    <property type="match status" value="1"/>
</dbReference>
<dbReference type="InterPro" id="IPR050832">
    <property type="entry name" value="Bact_Acetyltransf"/>
</dbReference>
<dbReference type="SUPFAM" id="SSF55729">
    <property type="entry name" value="Acyl-CoA N-acyltransferases (Nat)"/>
    <property type="match status" value="1"/>
</dbReference>
<accession>A0A0R3M771</accession>
<dbReference type="PANTHER" id="PTHR43877">
    <property type="entry name" value="AMINOALKYLPHOSPHONATE N-ACETYLTRANSFERASE-RELATED-RELATED"/>
    <property type="match status" value="1"/>
</dbReference>
<evidence type="ECO:0000259" key="3">
    <source>
        <dbReference type="PROSITE" id="PS51186"/>
    </source>
</evidence>
<reference evidence="4 5" key="1">
    <citation type="submission" date="2014-03" db="EMBL/GenBank/DDBJ databases">
        <title>Bradyrhizobium valentinum sp. nov., isolated from effective nodules of Lupinus mariae-josephae, a lupine endemic of basic-lime soils in Eastern Spain.</title>
        <authorList>
            <person name="Duran D."/>
            <person name="Rey L."/>
            <person name="Navarro A."/>
            <person name="Busquets A."/>
            <person name="Imperial J."/>
            <person name="Ruiz-Argueso T."/>
        </authorList>
    </citation>
    <scope>NUCLEOTIDE SEQUENCE [LARGE SCALE GENOMIC DNA]</scope>
    <source>
        <strain evidence="4 5">PAC68</strain>
    </source>
</reference>
<evidence type="ECO:0000313" key="4">
    <source>
        <dbReference type="EMBL" id="KRR13565.1"/>
    </source>
</evidence>
<dbReference type="InterPro" id="IPR000182">
    <property type="entry name" value="GNAT_dom"/>
</dbReference>
<keyword evidence="5" id="KW-1185">Reference proteome</keyword>
<comment type="caution">
    <text evidence="4">The sequence shown here is derived from an EMBL/GenBank/DDBJ whole genome shotgun (WGS) entry which is preliminary data.</text>
</comment>
<organism evidence="4 5">
    <name type="scientific">Bradyrhizobium jicamae</name>
    <dbReference type="NCBI Taxonomy" id="280332"/>
    <lineage>
        <taxon>Bacteria</taxon>
        <taxon>Pseudomonadati</taxon>
        <taxon>Pseudomonadota</taxon>
        <taxon>Alphaproteobacteria</taxon>
        <taxon>Hyphomicrobiales</taxon>
        <taxon>Nitrobacteraceae</taxon>
        <taxon>Bradyrhizobium</taxon>
    </lineage>
</organism>
<gene>
    <name evidence="4" type="ORF">CQ12_37800</name>
</gene>